<evidence type="ECO:0000313" key="2">
    <source>
        <dbReference type="EMBL" id="NGM18638.1"/>
    </source>
</evidence>
<dbReference type="Pfam" id="PF02900">
    <property type="entry name" value="LigB"/>
    <property type="match status" value="1"/>
</dbReference>
<dbReference type="NCBIfam" id="NF009902">
    <property type="entry name" value="PRK13365.1"/>
    <property type="match status" value="1"/>
</dbReference>
<reference evidence="2 3" key="2">
    <citation type="submission" date="2020-03" db="EMBL/GenBank/DDBJ databases">
        <title>Roseomonas stagni sp. nov., isolated from pond water in Japan.</title>
        <authorList>
            <person name="Furuhata K."/>
            <person name="Miyamoto H."/>
            <person name="Goto K."/>
        </authorList>
    </citation>
    <scope>NUCLEOTIDE SEQUENCE [LARGE SCALE GENOMIC DNA]</scope>
    <source>
        <strain evidence="2 3">PeD5</strain>
    </source>
</reference>
<feature type="domain" description="Extradiol ring-cleavage dioxygenase class III enzyme subunit B" evidence="1">
    <location>
        <begin position="8"/>
        <end position="251"/>
    </location>
</feature>
<dbReference type="Proteomes" id="UP000475385">
    <property type="component" value="Unassembled WGS sequence"/>
</dbReference>
<protein>
    <submittedName>
        <fullName evidence="2">Protocatechuate 3,4-dioxygenase</fullName>
    </submittedName>
</protein>
<dbReference type="GO" id="GO:0008198">
    <property type="term" value="F:ferrous iron binding"/>
    <property type="evidence" value="ECO:0007669"/>
    <property type="project" value="InterPro"/>
</dbReference>
<organism evidence="2 3">
    <name type="scientific">Falsiroseomonas algicola</name>
    <dbReference type="NCBI Taxonomy" id="2716930"/>
    <lineage>
        <taxon>Bacteria</taxon>
        <taxon>Pseudomonadati</taxon>
        <taxon>Pseudomonadota</taxon>
        <taxon>Alphaproteobacteria</taxon>
        <taxon>Acetobacterales</taxon>
        <taxon>Roseomonadaceae</taxon>
        <taxon>Falsiroseomonas</taxon>
    </lineage>
</organism>
<evidence type="ECO:0000313" key="3">
    <source>
        <dbReference type="Proteomes" id="UP000475385"/>
    </source>
</evidence>
<dbReference type="RefSeq" id="WP_164692521.1">
    <property type="nucleotide sequence ID" value="NZ_JAAIKB010000001.1"/>
</dbReference>
<evidence type="ECO:0000259" key="1">
    <source>
        <dbReference type="Pfam" id="PF02900"/>
    </source>
</evidence>
<reference evidence="2 3" key="1">
    <citation type="submission" date="2020-02" db="EMBL/GenBank/DDBJ databases">
        <authorList>
            <person name="Kim H.M."/>
            <person name="Jeon C.O."/>
        </authorList>
    </citation>
    <scope>NUCLEOTIDE SEQUENCE [LARGE SCALE GENOMIC DNA]</scope>
    <source>
        <strain evidence="2 3">PeD5</strain>
    </source>
</reference>
<dbReference type="GO" id="GO:0016702">
    <property type="term" value="F:oxidoreductase activity, acting on single donors with incorporation of molecular oxygen, incorporation of two atoms of oxygen"/>
    <property type="evidence" value="ECO:0007669"/>
    <property type="project" value="UniProtKB-ARBA"/>
</dbReference>
<name>A0A6M1LEA9_9PROT</name>
<accession>A0A6M1LEA9</accession>
<dbReference type="Gene3D" id="3.40.830.10">
    <property type="entry name" value="LigB-like"/>
    <property type="match status" value="1"/>
</dbReference>
<dbReference type="InterPro" id="IPR004183">
    <property type="entry name" value="Xdiol_dOase_suB"/>
</dbReference>
<sequence>MARIIGGIGITHSPAAIFAHDKGLGGKPDWAPFFEPLAQARAWLEAARPDLILCVYNDHLNHFFFDAYPSFAIGVADEFPLAPEAGAIPAFPPIPGDFALAARITEAMVARDFDLTVCQELALDHGAAGPLRMLAEPWPAPVVPIFVNVLRAPVPRPARLYALGRALAEAVAALPDDLRVVVVATGGLSHQLHGPRGGEINEEWDLDFLARLPGEGEALAALTTRDYVVRGGAEGAETVMWLAMRGALPDAVRPVVTGYLATGSTGLGLLVLEAG</sequence>
<comment type="caution">
    <text evidence="2">The sequence shown here is derived from an EMBL/GenBank/DDBJ whole genome shotgun (WGS) entry which is preliminary data.</text>
</comment>
<gene>
    <name evidence="2" type="ORF">G3576_01340</name>
</gene>
<dbReference type="SUPFAM" id="SSF53213">
    <property type="entry name" value="LigB-like"/>
    <property type="match status" value="1"/>
</dbReference>
<proteinExistence type="predicted"/>
<dbReference type="AlphaFoldDB" id="A0A6M1LEA9"/>
<keyword evidence="3" id="KW-1185">Reference proteome</keyword>
<dbReference type="EMBL" id="JAAIKB010000001">
    <property type="protein sequence ID" value="NGM18638.1"/>
    <property type="molecule type" value="Genomic_DNA"/>
</dbReference>